<dbReference type="Gene3D" id="1.10.510.10">
    <property type="entry name" value="Transferase(Phosphotransferase) domain 1"/>
    <property type="match status" value="1"/>
</dbReference>
<sequence>MLKDEVKTVTNTPPQLAKDTNPVDSLLKISFLRNYALPLIMRDPGLYDLDVFYDHPLLSCLAAGSPHYDGYESAFQQYEKETQQIYMDEVDTLYEWYSCWRLATSVRMITMLGVDRFIGAAAERYTMPQAHSQLLRAICNDQNRASWSEAAYLSFFPSIWFILDRELGYSNNSSTQLAVFNPPYRLRHDTPKAYDHYALKRVDPELDSEVTLLISSNFQVTIETFYQGVTVDEDGSLMIVMTYSEYGNLEQNICRSRPTRWKEILEMMEDTTGHLCMLHSHHWIHNNLHPKNILLMQDGESPMISDFAYASHEPDKRRGNTHGRHPYIAPEIPTMGHSTASDVFALGIILWQLVSRVTFPDNALLDRHIHRIEFVPGMLDGLWNLIKSCLSYHPSQRPSAEDILSQLTQLHSMYGENYISDETIDYINHRASETEDYLKSHRITRDSIFSVDCADDGIIHTASVTRSSNEHLGCYLGLLVF</sequence>
<dbReference type="PROSITE" id="PS50011">
    <property type="entry name" value="PROTEIN_KINASE_DOM"/>
    <property type="match status" value="1"/>
</dbReference>
<name>A0A8H7PQN7_MORIS</name>
<dbReference type="Pfam" id="PF00069">
    <property type="entry name" value="Pkinase"/>
    <property type="match status" value="1"/>
</dbReference>
<dbReference type="SUPFAM" id="SSF56112">
    <property type="entry name" value="Protein kinase-like (PK-like)"/>
    <property type="match status" value="1"/>
</dbReference>
<dbReference type="InterPro" id="IPR011009">
    <property type="entry name" value="Kinase-like_dom_sf"/>
</dbReference>
<dbReference type="AlphaFoldDB" id="A0A8H7PQN7"/>
<evidence type="ECO:0000313" key="2">
    <source>
        <dbReference type="EMBL" id="KAG2177769.1"/>
    </source>
</evidence>
<keyword evidence="3" id="KW-1185">Reference proteome</keyword>
<comment type="caution">
    <text evidence="2">The sequence shown here is derived from an EMBL/GenBank/DDBJ whole genome shotgun (WGS) entry which is preliminary data.</text>
</comment>
<organism evidence="2 3">
    <name type="scientific">Mortierella isabellina</name>
    <name type="common">Filamentous fungus</name>
    <name type="synonym">Umbelopsis isabellina</name>
    <dbReference type="NCBI Taxonomy" id="91625"/>
    <lineage>
        <taxon>Eukaryota</taxon>
        <taxon>Fungi</taxon>
        <taxon>Fungi incertae sedis</taxon>
        <taxon>Mucoromycota</taxon>
        <taxon>Mucoromycotina</taxon>
        <taxon>Umbelopsidomycetes</taxon>
        <taxon>Umbelopsidales</taxon>
        <taxon>Umbelopsidaceae</taxon>
        <taxon>Umbelopsis</taxon>
    </lineage>
</organism>
<feature type="domain" description="Protein kinase" evidence="1">
    <location>
        <begin position="161"/>
        <end position="414"/>
    </location>
</feature>
<dbReference type="OrthoDB" id="10261027at2759"/>
<dbReference type="InterPro" id="IPR051681">
    <property type="entry name" value="Ser/Thr_Kinases-Pseudokinases"/>
</dbReference>
<accession>A0A8H7PQN7</accession>
<protein>
    <recommendedName>
        <fullName evidence="1">Protein kinase domain-containing protein</fullName>
    </recommendedName>
</protein>
<dbReference type="CDD" id="cd00180">
    <property type="entry name" value="PKc"/>
    <property type="match status" value="1"/>
</dbReference>
<gene>
    <name evidence="2" type="ORF">INT43_003016</name>
</gene>
<dbReference type="GO" id="GO:0005524">
    <property type="term" value="F:ATP binding"/>
    <property type="evidence" value="ECO:0007669"/>
    <property type="project" value="InterPro"/>
</dbReference>
<dbReference type="PANTHER" id="PTHR44329">
    <property type="entry name" value="SERINE/THREONINE-PROTEIN KINASE TNNI3K-RELATED"/>
    <property type="match status" value="1"/>
</dbReference>
<evidence type="ECO:0000259" key="1">
    <source>
        <dbReference type="PROSITE" id="PS50011"/>
    </source>
</evidence>
<dbReference type="InterPro" id="IPR000719">
    <property type="entry name" value="Prot_kinase_dom"/>
</dbReference>
<dbReference type="EMBL" id="JAEPQZ010000008">
    <property type="protein sequence ID" value="KAG2177769.1"/>
    <property type="molecule type" value="Genomic_DNA"/>
</dbReference>
<evidence type="ECO:0000313" key="3">
    <source>
        <dbReference type="Proteomes" id="UP000654370"/>
    </source>
</evidence>
<dbReference type="GO" id="GO:0004674">
    <property type="term" value="F:protein serine/threonine kinase activity"/>
    <property type="evidence" value="ECO:0007669"/>
    <property type="project" value="TreeGrafter"/>
</dbReference>
<dbReference type="Proteomes" id="UP000654370">
    <property type="component" value="Unassembled WGS sequence"/>
</dbReference>
<proteinExistence type="predicted"/>
<reference evidence="2" key="1">
    <citation type="submission" date="2020-12" db="EMBL/GenBank/DDBJ databases">
        <title>Metabolic potential, ecology and presence of endohyphal bacteria is reflected in genomic diversity of Mucoromycotina.</title>
        <authorList>
            <person name="Muszewska A."/>
            <person name="Okrasinska A."/>
            <person name="Steczkiewicz K."/>
            <person name="Drgas O."/>
            <person name="Orlowska M."/>
            <person name="Perlinska-Lenart U."/>
            <person name="Aleksandrzak-Piekarczyk T."/>
            <person name="Szatraj K."/>
            <person name="Zielenkiewicz U."/>
            <person name="Pilsyk S."/>
            <person name="Malc E."/>
            <person name="Mieczkowski P."/>
            <person name="Kruszewska J.S."/>
            <person name="Biernat P."/>
            <person name="Pawlowska J."/>
        </authorList>
    </citation>
    <scope>NUCLEOTIDE SEQUENCE</scope>
    <source>
        <strain evidence="2">WA0000067209</strain>
    </source>
</reference>